<evidence type="ECO:0000313" key="2">
    <source>
        <dbReference type="EMBL" id="CEG13049.1"/>
    </source>
</evidence>
<dbReference type="PANTHER" id="PTHR47268:SF4">
    <property type="entry name" value="ACYLPHOSPHATASE"/>
    <property type="match status" value="1"/>
</dbReference>
<dbReference type="PANTHER" id="PTHR47268">
    <property type="entry name" value="ACYLPHOSPHATASE"/>
    <property type="match status" value="1"/>
</dbReference>
<dbReference type="SUPFAM" id="SSF54975">
    <property type="entry name" value="Acylphosphatase/BLUF domain-like"/>
    <property type="match status" value="1"/>
</dbReference>
<dbReference type="InterPro" id="IPR001792">
    <property type="entry name" value="Acylphosphatase-like_dom"/>
</dbReference>
<dbReference type="Gene3D" id="3.30.70.100">
    <property type="match status" value="1"/>
</dbReference>
<proteinExistence type="predicted"/>
<dbReference type="PROSITE" id="PS51160">
    <property type="entry name" value="ACYLPHOSPHATASE_3"/>
    <property type="match status" value="1"/>
</dbReference>
<gene>
    <name evidence="2" type="ORF">MSIBF_A3140006</name>
</gene>
<dbReference type="InterPro" id="IPR020456">
    <property type="entry name" value="Acylphosphatase"/>
</dbReference>
<dbReference type="InterPro" id="IPR036046">
    <property type="entry name" value="Acylphosphatase-like_dom_sf"/>
</dbReference>
<protein>
    <submittedName>
        <fullName evidence="2">Acylphosphatase</fullName>
    </submittedName>
</protein>
<accession>A0A098EC11</accession>
<dbReference type="AlphaFoldDB" id="A0A098EC11"/>
<dbReference type="EMBL" id="CCXY01000240">
    <property type="protein sequence ID" value="CEG13049.1"/>
    <property type="molecule type" value="Genomic_DNA"/>
</dbReference>
<reference evidence="2" key="1">
    <citation type="submission" date="2014-09" db="EMBL/GenBank/DDBJ databases">
        <authorList>
            <person name="Probst J Alexander"/>
        </authorList>
    </citation>
    <scope>NUCLEOTIDE SEQUENCE</scope>
</reference>
<evidence type="ECO:0000259" key="1">
    <source>
        <dbReference type="PROSITE" id="PS51160"/>
    </source>
</evidence>
<sequence>MKRANIIVKGEVQRVGYRDAVEKIARKLNIKGCVENFIPYDVKILAEAEEESLKRFIETIKIKKYPIDVESVEVNYKEATNEFEYFKINRGDPQEELAERFDVAGKLLYRTVELGEKSVALGEKSVSLGEKMLEKQDAMLGKQDLTIGILRDIKQDTKYIPGVLSEINDLKVRYDLMEIKINKIKEVLNVPVSV</sequence>
<dbReference type="Pfam" id="PF00708">
    <property type="entry name" value="Acylphosphatase"/>
    <property type="match status" value="1"/>
</dbReference>
<dbReference type="GO" id="GO:0003998">
    <property type="term" value="F:acylphosphatase activity"/>
    <property type="evidence" value="ECO:0007669"/>
    <property type="project" value="InterPro"/>
</dbReference>
<feature type="domain" description="Acylphosphatase-like" evidence="1">
    <location>
        <begin position="3"/>
        <end position="90"/>
    </location>
</feature>
<organism evidence="2">
    <name type="scientific">groundwater metagenome</name>
    <dbReference type="NCBI Taxonomy" id="717931"/>
    <lineage>
        <taxon>unclassified sequences</taxon>
        <taxon>metagenomes</taxon>
        <taxon>ecological metagenomes</taxon>
    </lineage>
</organism>
<name>A0A098EC11_9ZZZZ</name>